<dbReference type="EMBL" id="KB008044">
    <property type="protein sequence ID" value="ELR14718.1"/>
    <property type="molecule type" value="Genomic_DNA"/>
</dbReference>
<dbReference type="GO" id="GO:0004519">
    <property type="term" value="F:endonuclease activity"/>
    <property type="evidence" value="ECO:0007669"/>
    <property type="project" value="UniProtKB-KW"/>
</dbReference>
<keyword evidence="2" id="KW-0540">Nuclease</keyword>
<keyword evidence="3" id="KW-1185">Reference proteome</keyword>
<feature type="region of interest" description="Disordered" evidence="1">
    <location>
        <begin position="183"/>
        <end position="239"/>
    </location>
</feature>
<name>L8GPZ7_ACACF</name>
<dbReference type="PANTHER" id="PTHR37474:SF1">
    <property type="entry name" value="2'-5' RNA LIGASE FAMILY PROTEIN"/>
    <property type="match status" value="1"/>
</dbReference>
<dbReference type="RefSeq" id="XP_004336731.1">
    <property type="nucleotide sequence ID" value="XM_004336683.1"/>
</dbReference>
<dbReference type="InterPro" id="IPR009097">
    <property type="entry name" value="Cyclic_Pdiesterase"/>
</dbReference>
<sequence>MNGRKVVTSAIIVSPPKDTWGPIQDIRLKFDKAYKRWMPHINLIYPFFPQSQFESVLPELKAGLAGVAPFTVRFETFDYFEHGASSCTLFLKPTVQPPNALRELQAALERVFPACNEQSTKSEDGFHAHLTVGQFRGKAMAERKKAELLRSWKPIEWRVDHVQLISRTSTDPFEVINTVPLGVAPTPARTAPSSVSASPARNQPAQPQPQTRAPRPSPTRQSSETGAHKTPPQPDETEGIVIERLKVWIARNSAGPKASLPKTKAKLRAAIKPMCSVKAQHLDVDEAVRQLQSEGHFSVDGAGKITFLKKKAAEESDRFSTNSFVARESYRMANETRKDPAKLALVRCREWVEAPLNKPTTLDALKNSLRQLCVSKDEVAPDDAVKLLEAHNVVFIDLDDKVTYADI</sequence>
<dbReference type="SUPFAM" id="SSF55144">
    <property type="entry name" value="LigT-like"/>
    <property type="match status" value="1"/>
</dbReference>
<organism evidence="2 3">
    <name type="scientific">Acanthamoeba castellanii (strain ATCC 30010 / Neff)</name>
    <dbReference type="NCBI Taxonomy" id="1257118"/>
    <lineage>
        <taxon>Eukaryota</taxon>
        <taxon>Amoebozoa</taxon>
        <taxon>Discosea</taxon>
        <taxon>Longamoebia</taxon>
        <taxon>Centramoebida</taxon>
        <taxon>Acanthamoebidae</taxon>
        <taxon>Acanthamoeba</taxon>
    </lineage>
</organism>
<dbReference type="Gene3D" id="3.90.1140.10">
    <property type="entry name" value="Cyclic phosphodiesterase"/>
    <property type="match status" value="1"/>
</dbReference>
<dbReference type="KEGG" id="acan:ACA1_390420"/>
<dbReference type="PANTHER" id="PTHR37474">
    <property type="entry name" value="RNA LIGASE/CYCLIC NUCLEOTIDE PHOSPHODIESTERASE"/>
    <property type="match status" value="1"/>
</dbReference>
<dbReference type="OrthoDB" id="10263155at2759"/>
<proteinExistence type="predicted"/>
<keyword evidence="2" id="KW-0269">Exonuclease</keyword>
<dbReference type="Pfam" id="PF13563">
    <property type="entry name" value="2_5_RNA_ligase2"/>
    <property type="match status" value="1"/>
</dbReference>
<gene>
    <name evidence="2" type="ORF">ACA1_390420</name>
</gene>
<protein>
    <submittedName>
        <fullName evidence="2">Endonuclease/exonuclease/phosphatase family protein</fullName>
    </submittedName>
</protein>
<dbReference type="Proteomes" id="UP000011083">
    <property type="component" value="Unassembled WGS sequence"/>
</dbReference>
<feature type="compositionally biased region" description="Low complexity" evidence="1">
    <location>
        <begin position="196"/>
        <end position="223"/>
    </location>
</feature>
<dbReference type="GeneID" id="14915407"/>
<dbReference type="AlphaFoldDB" id="L8GPZ7"/>
<reference evidence="2 3" key="1">
    <citation type="journal article" date="2013" name="Genome Biol.">
        <title>Genome of Acanthamoeba castellanii highlights extensive lateral gene transfer and early evolution of tyrosine kinase signaling.</title>
        <authorList>
            <person name="Clarke M."/>
            <person name="Lohan A.J."/>
            <person name="Liu B."/>
            <person name="Lagkouvardos I."/>
            <person name="Roy S."/>
            <person name="Zafar N."/>
            <person name="Bertelli C."/>
            <person name="Schilde C."/>
            <person name="Kianianmomeni A."/>
            <person name="Burglin T.R."/>
            <person name="Frech C."/>
            <person name="Turcotte B."/>
            <person name="Kopec K.O."/>
            <person name="Synnott J.M."/>
            <person name="Choo C."/>
            <person name="Paponov I."/>
            <person name="Finkler A."/>
            <person name="Soon Heng Tan C."/>
            <person name="Hutchins A.P."/>
            <person name="Weinmeier T."/>
            <person name="Rattei T."/>
            <person name="Chu J.S."/>
            <person name="Gimenez G."/>
            <person name="Irimia M."/>
            <person name="Rigden D.J."/>
            <person name="Fitzpatrick D.A."/>
            <person name="Lorenzo-Morales J."/>
            <person name="Bateman A."/>
            <person name="Chiu C.H."/>
            <person name="Tang P."/>
            <person name="Hegemann P."/>
            <person name="Fromm H."/>
            <person name="Raoult D."/>
            <person name="Greub G."/>
            <person name="Miranda-Saavedra D."/>
            <person name="Chen N."/>
            <person name="Nash P."/>
            <person name="Ginger M.L."/>
            <person name="Horn M."/>
            <person name="Schaap P."/>
            <person name="Caler L."/>
            <person name="Loftus B."/>
        </authorList>
    </citation>
    <scope>NUCLEOTIDE SEQUENCE [LARGE SCALE GENOMIC DNA]</scope>
    <source>
        <strain evidence="2 3">Neff</strain>
    </source>
</reference>
<keyword evidence="2" id="KW-0378">Hydrolase</keyword>
<evidence type="ECO:0000256" key="1">
    <source>
        <dbReference type="SAM" id="MobiDB-lite"/>
    </source>
</evidence>
<keyword evidence="2" id="KW-0255">Endonuclease</keyword>
<dbReference type="VEuPathDB" id="AmoebaDB:ACA1_390420"/>
<accession>L8GPZ7</accession>
<dbReference type="GO" id="GO:0004527">
    <property type="term" value="F:exonuclease activity"/>
    <property type="evidence" value="ECO:0007669"/>
    <property type="project" value="UniProtKB-KW"/>
</dbReference>
<evidence type="ECO:0000313" key="3">
    <source>
        <dbReference type="Proteomes" id="UP000011083"/>
    </source>
</evidence>
<evidence type="ECO:0000313" key="2">
    <source>
        <dbReference type="EMBL" id="ELR14718.1"/>
    </source>
</evidence>